<protein>
    <submittedName>
        <fullName evidence="1">Uncharacterized protein</fullName>
    </submittedName>
</protein>
<accession>A0A7V3PTL6</accession>
<organism evidence="1">
    <name type="scientific">candidate division WOR-3 bacterium</name>
    <dbReference type="NCBI Taxonomy" id="2052148"/>
    <lineage>
        <taxon>Bacteria</taxon>
        <taxon>Bacteria division WOR-3</taxon>
    </lineage>
</organism>
<dbReference type="AlphaFoldDB" id="A0A7V3PTL6"/>
<sequence>MDIEENEKRQQNRRLKKVLNPEGVVKELEARCTELGLKVIYDDLRSEGGVCRVHNRWLVIINRRSSAATKIRILEQALRRVEKAVTSVSAANQQESVKPAMNTMVIRDKAEPS</sequence>
<dbReference type="EMBL" id="DTMZ01000086">
    <property type="protein sequence ID" value="HGD13170.1"/>
    <property type="molecule type" value="Genomic_DNA"/>
</dbReference>
<gene>
    <name evidence="1" type="ORF">ENX16_03730</name>
</gene>
<proteinExistence type="predicted"/>
<comment type="caution">
    <text evidence="1">The sequence shown here is derived from an EMBL/GenBank/DDBJ whole genome shotgun (WGS) entry which is preliminary data.</text>
</comment>
<reference evidence="1" key="1">
    <citation type="journal article" date="2020" name="mSystems">
        <title>Genome- and Community-Level Interaction Insights into Carbon Utilization and Element Cycling Functions of Hydrothermarchaeota in Hydrothermal Sediment.</title>
        <authorList>
            <person name="Zhou Z."/>
            <person name="Liu Y."/>
            <person name="Xu W."/>
            <person name="Pan J."/>
            <person name="Luo Z.H."/>
            <person name="Li M."/>
        </authorList>
    </citation>
    <scope>NUCLEOTIDE SEQUENCE [LARGE SCALE GENOMIC DNA]</scope>
    <source>
        <strain evidence="1">SpSt-914</strain>
    </source>
</reference>
<name>A0A7V3PTL6_UNCW3</name>
<evidence type="ECO:0000313" key="1">
    <source>
        <dbReference type="EMBL" id="HGD13170.1"/>
    </source>
</evidence>